<evidence type="ECO:0000259" key="12">
    <source>
        <dbReference type="Pfam" id="PF02867"/>
    </source>
</evidence>
<evidence type="ECO:0000256" key="4">
    <source>
        <dbReference type="ARBA" id="ARBA00022628"/>
    </source>
</evidence>
<keyword evidence="6 10" id="KW-0560">Oxidoreductase</keyword>
<dbReference type="GO" id="GO:0004748">
    <property type="term" value="F:ribonucleoside-diphosphate reductase activity, thioredoxin disulfide as acceptor"/>
    <property type="evidence" value="ECO:0007669"/>
    <property type="project" value="UniProtKB-EC"/>
</dbReference>
<evidence type="ECO:0000256" key="5">
    <source>
        <dbReference type="ARBA" id="ARBA00022741"/>
    </source>
</evidence>
<dbReference type="STRING" id="937775.Metlim_2983"/>
<name>H1YYU3_9EURY</name>
<evidence type="ECO:0000313" key="14">
    <source>
        <dbReference type="Proteomes" id="UP000005741"/>
    </source>
</evidence>
<gene>
    <name evidence="13" type="ORF">Metlim_2983</name>
</gene>
<dbReference type="Gene3D" id="3.20.70.20">
    <property type="match status" value="1"/>
</dbReference>
<evidence type="ECO:0000313" key="13">
    <source>
        <dbReference type="EMBL" id="EHQ37015.1"/>
    </source>
</evidence>
<proteinExistence type="inferred from homology"/>
<keyword evidence="4" id="KW-0846">Cobalamin</keyword>
<organism evidence="13 14">
    <name type="scientific">Methanoplanus limicola DSM 2279</name>
    <dbReference type="NCBI Taxonomy" id="937775"/>
    <lineage>
        <taxon>Archaea</taxon>
        <taxon>Methanobacteriati</taxon>
        <taxon>Methanobacteriota</taxon>
        <taxon>Stenosarchaea group</taxon>
        <taxon>Methanomicrobia</taxon>
        <taxon>Methanomicrobiales</taxon>
        <taxon>Methanomicrobiaceae</taxon>
        <taxon>Methanoplanus</taxon>
    </lineage>
</organism>
<dbReference type="PRINTS" id="PR01183">
    <property type="entry name" value="RIBORDTASEM1"/>
</dbReference>
<sequence length="545" mass="59098">MVFILRSYDEISGDLLRARYLLPGESGYCDMCRRVAGYIGACDEEKNEFEEIMLSKKFLPNSPTLMNAGSGKGQLSACFVLPVGDSIREIFETLKNSAIIHKSGGGTGFNFSSIRPSGSQAGFPGGKASGPVSFIKIFDSATGVIKQGGRRRGANIGILDVDHPDIIPFINSKRAEGRLRNFNISVMADDSFMRSPDDGILEIIAGNIIRNGEPGILFRDTVNRKNKVPGLGVIDAVNPCGEEPLLPFESCNLGSLNLSEFVSSGEFRYDLLKKSVRTAVCFLDNVIDKNRYPLKEIEDATLKTRKIGLGVMGFHDMLIKLGIPYESPGALQAAGGIMSLIESESVGESRIIAEEKGAFPAIGGSIWEFPVRNATTTAIAPTGSISLIAGCSSGIEPLFGLAYLRRHLASREYFIVHPLFSKALDSGFLKDKSGIISEAYSKGSISGLESLPEDFRALFKVADEIGWKAHIDMQAVFQDHVHAAVSKTVMLPEHSGTDDVIDAIYYGWRKGLKGLTFYRNKSRRDAVMTTGDGCVILPCRSGFCA</sequence>
<dbReference type="GO" id="GO:0009263">
    <property type="term" value="P:deoxyribonucleotide biosynthetic process"/>
    <property type="evidence" value="ECO:0007669"/>
    <property type="project" value="UniProtKB-KW"/>
</dbReference>
<dbReference type="GO" id="GO:0005524">
    <property type="term" value="F:ATP binding"/>
    <property type="evidence" value="ECO:0007669"/>
    <property type="project" value="InterPro"/>
</dbReference>
<evidence type="ECO:0000259" key="11">
    <source>
        <dbReference type="Pfam" id="PF00317"/>
    </source>
</evidence>
<dbReference type="EC" id="1.17.4.1" evidence="3 10"/>
<feature type="domain" description="Ribonucleotide reductase large subunit C-terminal" evidence="12">
    <location>
        <begin position="201"/>
        <end position="361"/>
    </location>
</feature>
<accession>H1YYU3</accession>
<dbReference type="InParanoid" id="H1YYU3"/>
<feature type="domain" description="Ribonucleotide reductase large subunit C-terminal" evidence="12">
    <location>
        <begin position="366"/>
        <end position="518"/>
    </location>
</feature>
<dbReference type="InterPro" id="IPR013344">
    <property type="entry name" value="RNR_NrdJ/NrdZ"/>
</dbReference>
<keyword evidence="5" id="KW-0547">Nucleotide-binding</keyword>
<feature type="domain" description="Ribonucleotide reductase large subunit C-terminal" evidence="12">
    <location>
        <begin position="76"/>
        <end position="194"/>
    </location>
</feature>
<dbReference type="EMBL" id="CM001436">
    <property type="protein sequence ID" value="EHQ37015.1"/>
    <property type="molecule type" value="Genomic_DNA"/>
</dbReference>
<evidence type="ECO:0000256" key="2">
    <source>
        <dbReference type="ARBA" id="ARBA00007405"/>
    </source>
</evidence>
<dbReference type="SUPFAM" id="SSF51998">
    <property type="entry name" value="PFL-like glycyl radical enzymes"/>
    <property type="match status" value="1"/>
</dbReference>
<comment type="function">
    <text evidence="10">Provides the precursors necessary for DNA synthesis. Catalyzes the biosynthesis of deoxyribonucleotides from the corresponding ribonucleotides.</text>
</comment>
<dbReference type="InterPro" id="IPR050862">
    <property type="entry name" value="RdRp_reductase_class-2"/>
</dbReference>
<dbReference type="PANTHER" id="PTHR43371:SF1">
    <property type="entry name" value="RIBONUCLEOSIDE-DIPHOSPHATE REDUCTASE"/>
    <property type="match status" value="1"/>
</dbReference>
<keyword evidence="14" id="KW-1185">Reference proteome</keyword>
<keyword evidence="10" id="KW-0215">Deoxyribonucleotide synthesis</keyword>
<dbReference type="InterPro" id="IPR000788">
    <property type="entry name" value="RNR_lg_C"/>
</dbReference>
<dbReference type="HOGENOM" id="CLU_000404_2_3_2"/>
<keyword evidence="8" id="KW-0170">Cobalt</keyword>
<dbReference type="PANTHER" id="PTHR43371">
    <property type="entry name" value="VITAMIN B12-DEPENDENT RIBONUCLEOTIDE REDUCTASE"/>
    <property type="match status" value="1"/>
</dbReference>
<dbReference type="RefSeq" id="WP_004079734.1">
    <property type="nucleotide sequence ID" value="NZ_CM001436.1"/>
</dbReference>
<dbReference type="Pfam" id="PF00317">
    <property type="entry name" value="Ribonuc_red_lgN"/>
    <property type="match status" value="1"/>
</dbReference>
<evidence type="ECO:0000256" key="7">
    <source>
        <dbReference type="ARBA" id="ARBA00023157"/>
    </source>
</evidence>
<evidence type="ECO:0000256" key="3">
    <source>
        <dbReference type="ARBA" id="ARBA00012274"/>
    </source>
</evidence>
<dbReference type="GO" id="GO:0031419">
    <property type="term" value="F:cobalamin binding"/>
    <property type="evidence" value="ECO:0007669"/>
    <property type="project" value="UniProtKB-KW"/>
</dbReference>
<dbReference type="PATRIC" id="fig|937775.9.peg.3337"/>
<dbReference type="UniPathway" id="UPA00326"/>
<evidence type="ECO:0000256" key="10">
    <source>
        <dbReference type="RuleBase" id="RU003410"/>
    </source>
</evidence>
<evidence type="ECO:0000256" key="1">
    <source>
        <dbReference type="ARBA" id="ARBA00001922"/>
    </source>
</evidence>
<comment type="similarity">
    <text evidence="2">Belongs to the ribonucleoside diphosphate reductase class-2 family.</text>
</comment>
<feature type="domain" description="Ribonucleotide reductase large subunit N-terminal" evidence="11">
    <location>
        <begin position="7"/>
        <end position="72"/>
    </location>
</feature>
<dbReference type="AlphaFoldDB" id="H1YYU3"/>
<dbReference type="CDD" id="cd02888">
    <property type="entry name" value="RNR_II_dimer"/>
    <property type="match status" value="1"/>
</dbReference>
<comment type="catalytic activity">
    <reaction evidence="9 10">
        <text>a 2'-deoxyribonucleoside 5'-diphosphate + [thioredoxin]-disulfide + H2O = a ribonucleoside 5'-diphosphate + [thioredoxin]-dithiol</text>
        <dbReference type="Rhea" id="RHEA:23252"/>
        <dbReference type="Rhea" id="RHEA-COMP:10698"/>
        <dbReference type="Rhea" id="RHEA-COMP:10700"/>
        <dbReference type="ChEBI" id="CHEBI:15377"/>
        <dbReference type="ChEBI" id="CHEBI:29950"/>
        <dbReference type="ChEBI" id="CHEBI:50058"/>
        <dbReference type="ChEBI" id="CHEBI:57930"/>
        <dbReference type="ChEBI" id="CHEBI:73316"/>
        <dbReference type="EC" id="1.17.4.1"/>
    </reaction>
</comment>
<evidence type="ECO:0000256" key="6">
    <source>
        <dbReference type="ARBA" id="ARBA00023002"/>
    </source>
</evidence>
<protein>
    <recommendedName>
        <fullName evidence="3 10">Ribonucleoside-diphosphate reductase</fullName>
        <ecNumber evidence="3 10">1.17.4.1</ecNumber>
    </recommendedName>
</protein>
<reference evidence="13 14" key="1">
    <citation type="submission" date="2011-10" db="EMBL/GenBank/DDBJ databases">
        <title>The Improved High-Quality Draft genome of Methanoplanus limicola DSM 2279.</title>
        <authorList>
            <consortium name="US DOE Joint Genome Institute (JGI-PGF)"/>
            <person name="Lucas S."/>
            <person name="Copeland A."/>
            <person name="Lapidus A."/>
            <person name="Glavina del Rio T."/>
            <person name="Dalin E."/>
            <person name="Tice H."/>
            <person name="Bruce D."/>
            <person name="Goodwin L."/>
            <person name="Pitluck S."/>
            <person name="Peters L."/>
            <person name="Mikhailova N."/>
            <person name="Lu M."/>
            <person name="Kyrpides N."/>
            <person name="Mavromatis K."/>
            <person name="Ivanova N."/>
            <person name="Markowitz V."/>
            <person name="Cheng J.-F."/>
            <person name="Hugenholtz P."/>
            <person name="Woyke T."/>
            <person name="Wu D."/>
            <person name="Wirth R."/>
            <person name="Brambilla E.-M."/>
            <person name="Klenk H.-P."/>
            <person name="Eisen J.A."/>
        </authorList>
    </citation>
    <scope>NUCLEOTIDE SEQUENCE [LARGE SCALE GENOMIC DNA]</scope>
    <source>
        <strain evidence="13 14">DSM 2279</strain>
    </source>
</reference>
<dbReference type="Proteomes" id="UP000005741">
    <property type="component" value="Chromosome"/>
</dbReference>
<dbReference type="InterPro" id="IPR013509">
    <property type="entry name" value="RNR_lsu_N"/>
</dbReference>
<comment type="similarity">
    <text evidence="10">Belongs to the ribonucleoside diphosphate reductase large chain family.</text>
</comment>
<dbReference type="Pfam" id="PF02867">
    <property type="entry name" value="Ribonuc_red_lgC"/>
    <property type="match status" value="3"/>
</dbReference>
<keyword evidence="7" id="KW-1015">Disulfide bond</keyword>
<evidence type="ECO:0000256" key="9">
    <source>
        <dbReference type="ARBA" id="ARBA00047754"/>
    </source>
</evidence>
<comment type="cofactor">
    <cofactor evidence="1">
        <name>adenosylcob(III)alamin</name>
        <dbReference type="ChEBI" id="CHEBI:18408"/>
    </cofactor>
</comment>
<evidence type="ECO:0000256" key="8">
    <source>
        <dbReference type="ARBA" id="ARBA00023285"/>
    </source>
</evidence>